<evidence type="ECO:0000313" key="4">
    <source>
        <dbReference type="EMBL" id="PWE31541.1"/>
    </source>
</evidence>
<dbReference type="InterPro" id="IPR003715">
    <property type="entry name" value="Poly_export_N"/>
</dbReference>
<dbReference type="OrthoDB" id="7198507at2"/>
<keyword evidence="5" id="KW-1185">Reference proteome</keyword>
<dbReference type="AlphaFoldDB" id="A0A2U2CI77"/>
<feature type="domain" description="Polysaccharide export protein N-terminal" evidence="3">
    <location>
        <begin position="119"/>
        <end position="204"/>
    </location>
</feature>
<accession>A0A2U2CI77</accession>
<gene>
    <name evidence="4" type="ORF">C4N9_00540</name>
</gene>
<sequence>MPESRSRTSRVSMTKKERTTVDKTETMPAMGREMPSFAGAFRGMLNLRRLATLLVIPAMVAGCSMPRGAALQQEVLRGADDPALGVQVFEVTRASIDILRDWPLGDAEQRNNWTTASAAPTARIIRAGDLMSISIWDSQPDSLLTTAEQRMVTMNEVPVSASGRVFVPYVGELRVAGMSTEMARRTIQQEMLSIVPDGQVQLSVTPGAGNTIDVVTGVARPGRLQLPEISPTVLSVIAEAGGISPTLRNPLVRLNRAGVAYTVPAQELFANPAYDIQMRGGDRILVEEDQRSYIMLGASGVQDVVYFEREHVTVLDAISNNGGLAQARANLQGVLVLREYPASVVRPDGPYPREEEVVFTFDLTSADGLFAADRFNVHSGDVILATESALPLIAQVMGVMRNAGQTVRGFSN</sequence>
<dbReference type="PANTHER" id="PTHR33619:SF3">
    <property type="entry name" value="POLYSACCHARIDE EXPORT PROTEIN GFCE-RELATED"/>
    <property type="match status" value="1"/>
</dbReference>
<organism evidence="4 5">
    <name type="scientific">Pararhodobacter marinus</name>
    <dbReference type="NCBI Taxonomy" id="2184063"/>
    <lineage>
        <taxon>Bacteria</taxon>
        <taxon>Pseudomonadati</taxon>
        <taxon>Pseudomonadota</taxon>
        <taxon>Alphaproteobacteria</taxon>
        <taxon>Rhodobacterales</taxon>
        <taxon>Paracoccaceae</taxon>
        <taxon>Pararhodobacter</taxon>
    </lineage>
</organism>
<dbReference type="EMBL" id="QEYD01000001">
    <property type="protein sequence ID" value="PWE31541.1"/>
    <property type="molecule type" value="Genomic_DNA"/>
</dbReference>
<evidence type="ECO:0000313" key="5">
    <source>
        <dbReference type="Proteomes" id="UP000244940"/>
    </source>
</evidence>
<evidence type="ECO:0000259" key="3">
    <source>
        <dbReference type="Pfam" id="PF02563"/>
    </source>
</evidence>
<dbReference type="Proteomes" id="UP000244940">
    <property type="component" value="Unassembled WGS sequence"/>
</dbReference>
<name>A0A2U2CI77_9RHOB</name>
<protein>
    <submittedName>
        <fullName evidence="4">Polysaccharide biosynthesis protein</fullName>
    </submittedName>
</protein>
<evidence type="ECO:0000256" key="2">
    <source>
        <dbReference type="SAM" id="MobiDB-lite"/>
    </source>
</evidence>
<dbReference type="Gene3D" id="3.30.1950.10">
    <property type="entry name" value="wza like domain"/>
    <property type="match status" value="1"/>
</dbReference>
<dbReference type="Gene3D" id="3.10.560.10">
    <property type="entry name" value="Outer membrane lipoprotein wza domain like"/>
    <property type="match status" value="2"/>
</dbReference>
<comment type="caution">
    <text evidence="4">The sequence shown here is derived from an EMBL/GenBank/DDBJ whole genome shotgun (WGS) entry which is preliminary data.</text>
</comment>
<feature type="region of interest" description="Disordered" evidence="2">
    <location>
        <begin position="1"/>
        <end position="24"/>
    </location>
</feature>
<dbReference type="InterPro" id="IPR049712">
    <property type="entry name" value="Poly_export"/>
</dbReference>
<keyword evidence="1" id="KW-0732">Signal</keyword>
<reference evidence="4 5" key="1">
    <citation type="submission" date="2018-05" db="EMBL/GenBank/DDBJ databases">
        <title>Pararhodobacter marina sp. nov., isolated from deep-sea water of the Indian Ocean.</title>
        <authorList>
            <person name="Lai Q.Sr."/>
            <person name="Liu X."/>
            <person name="Shao Z."/>
        </authorList>
    </citation>
    <scope>NUCLEOTIDE SEQUENCE [LARGE SCALE GENOMIC DNA]</scope>
    <source>
        <strain evidence="4 5">CIC4N-9</strain>
    </source>
</reference>
<evidence type="ECO:0000256" key="1">
    <source>
        <dbReference type="ARBA" id="ARBA00022729"/>
    </source>
</evidence>
<dbReference type="PANTHER" id="PTHR33619">
    <property type="entry name" value="POLYSACCHARIDE EXPORT PROTEIN GFCE-RELATED"/>
    <property type="match status" value="1"/>
</dbReference>
<dbReference type="Pfam" id="PF02563">
    <property type="entry name" value="Poly_export"/>
    <property type="match status" value="1"/>
</dbReference>
<dbReference type="GO" id="GO:0015159">
    <property type="term" value="F:polysaccharide transmembrane transporter activity"/>
    <property type="evidence" value="ECO:0007669"/>
    <property type="project" value="InterPro"/>
</dbReference>
<proteinExistence type="predicted"/>
<feature type="compositionally biased region" description="Basic and acidic residues" evidence="2">
    <location>
        <begin position="14"/>
        <end position="24"/>
    </location>
</feature>